<evidence type="ECO:0000313" key="4">
    <source>
        <dbReference type="EMBL" id="MBB5848370.1"/>
    </source>
</evidence>
<feature type="compositionally biased region" description="Basic and acidic residues" evidence="2">
    <location>
        <begin position="1"/>
        <end position="10"/>
    </location>
</feature>
<organism evidence="4 5">
    <name type="scientific">Micrococcus endophyticus</name>
    <dbReference type="NCBI Taxonomy" id="455343"/>
    <lineage>
        <taxon>Bacteria</taxon>
        <taxon>Bacillati</taxon>
        <taxon>Actinomycetota</taxon>
        <taxon>Actinomycetes</taxon>
        <taxon>Micrococcales</taxon>
        <taxon>Micrococcaceae</taxon>
        <taxon>Micrococcus</taxon>
    </lineage>
</organism>
<name>A0A7W9MZW6_9MICC</name>
<evidence type="ECO:0000259" key="3">
    <source>
        <dbReference type="Pfam" id="PF02481"/>
    </source>
</evidence>
<keyword evidence="5" id="KW-1185">Reference proteome</keyword>
<dbReference type="PANTHER" id="PTHR43022">
    <property type="entry name" value="PROTEIN SMF"/>
    <property type="match status" value="1"/>
</dbReference>
<evidence type="ECO:0000256" key="2">
    <source>
        <dbReference type="SAM" id="MobiDB-lite"/>
    </source>
</evidence>
<dbReference type="EMBL" id="JACHMW010000001">
    <property type="protein sequence ID" value="MBB5848370.1"/>
    <property type="molecule type" value="Genomic_DNA"/>
</dbReference>
<dbReference type="SUPFAM" id="SSF102405">
    <property type="entry name" value="MCP/YpsA-like"/>
    <property type="match status" value="1"/>
</dbReference>
<dbReference type="InterPro" id="IPR057666">
    <property type="entry name" value="DrpA_SLOG"/>
</dbReference>
<gene>
    <name evidence="4" type="ORF">HDA33_000934</name>
</gene>
<feature type="compositionally biased region" description="Basic and acidic residues" evidence="2">
    <location>
        <begin position="18"/>
        <end position="33"/>
    </location>
</feature>
<proteinExistence type="inferred from homology"/>
<comment type="similarity">
    <text evidence="1">Belongs to the DprA/Smf family.</text>
</comment>
<dbReference type="InterPro" id="IPR003488">
    <property type="entry name" value="DprA"/>
</dbReference>
<sequence length="447" mass="45941">MTATAAHDHPAAAAQRPDTQRPDAHRPDTQRPDAARIARAALTRLVEPGDALAVHAVAALGPERALVLLTGREAIQPAERDLLAEHAGAPDTLARRWSAGLDRWAPRAARLDPVRDLVALHRLGGGLLVPEDEAWPAALDDLGEAAPLGLWFRGPGTLPPASRALAVVGSREATAYGRAVTTRLAAHAVQQGVCVVSGGAYGIDGVAHRAALAAPVGPDAADAHDGASGRVPPTVAVLAGGLDRFYPAGHEDLLREVMAAGLLVSEMPPGASPTRYRFLQRNRVIAALAGAVLVVEARWRSGAQNTAGHAFGLGREVGAVPGPVTSPSSAGCHRLLQETPARLVTSEAEALALLDGGAPAPRPGGTGGGAGNTASSSPASAASPVRVTDGLSVEEALVHEALPLRQAVPVDRITVSAGLALPTVLASLSRLQRAGLARRVEDRWRRA</sequence>
<protein>
    <submittedName>
        <fullName evidence="4">DNA processing protein</fullName>
    </submittedName>
</protein>
<dbReference type="Proteomes" id="UP000567246">
    <property type="component" value="Unassembled WGS sequence"/>
</dbReference>
<feature type="region of interest" description="Disordered" evidence="2">
    <location>
        <begin position="355"/>
        <end position="386"/>
    </location>
</feature>
<dbReference type="GO" id="GO:0009294">
    <property type="term" value="P:DNA-mediated transformation"/>
    <property type="evidence" value="ECO:0007669"/>
    <property type="project" value="InterPro"/>
</dbReference>
<dbReference type="AlphaFoldDB" id="A0A7W9MZW6"/>
<feature type="domain" description="Smf/DprA SLOG" evidence="3">
    <location>
        <begin position="128"/>
        <end position="352"/>
    </location>
</feature>
<reference evidence="4 5" key="1">
    <citation type="submission" date="2020-08" db="EMBL/GenBank/DDBJ databases">
        <title>Sequencing the genomes of 1000 actinobacteria strains.</title>
        <authorList>
            <person name="Klenk H.-P."/>
        </authorList>
    </citation>
    <scope>NUCLEOTIDE SEQUENCE [LARGE SCALE GENOMIC DNA]</scope>
    <source>
        <strain evidence="4 5">DSM 17945</strain>
    </source>
</reference>
<accession>A0A7W9MZW6</accession>
<feature type="region of interest" description="Disordered" evidence="2">
    <location>
        <begin position="1"/>
        <end position="33"/>
    </location>
</feature>
<evidence type="ECO:0000256" key="1">
    <source>
        <dbReference type="ARBA" id="ARBA00006525"/>
    </source>
</evidence>
<evidence type="ECO:0000313" key="5">
    <source>
        <dbReference type="Proteomes" id="UP000567246"/>
    </source>
</evidence>
<comment type="caution">
    <text evidence="4">The sequence shown here is derived from an EMBL/GenBank/DDBJ whole genome shotgun (WGS) entry which is preliminary data.</text>
</comment>
<feature type="compositionally biased region" description="Low complexity" evidence="2">
    <location>
        <begin position="372"/>
        <end position="384"/>
    </location>
</feature>
<dbReference type="PANTHER" id="PTHR43022:SF1">
    <property type="entry name" value="PROTEIN SMF"/>
    <property type="match status" value="1"/>
</dbReference>
<dbReference type="RefSeq" id="WP_184171446.1">
    <property type="nucleotide sequence ID" value="NZ_BAABAG010000015.1"/>
</dbReference>
<dbReference type="Gene3D" id="3.40.50.450">
    <property type="match status" value="1"/>
</dbReference>
<dbReference type="Pfam" id="PF02481">
    <property type="entry name" value="DNA_processg_A"/>
    <property type="match status" value="1"/>
</dbReference>